<sequence length="513" mass="54717">MKSRKLSILLWMLTPLALGALSGCGSDSKDPSPNNNPLPDTTGSVQLDATAGGFGAKPDEPKNKYTYFNLDSGQVAELTDSEAAASEDWHIAFKRSNIKLNSGVSGPSAVKGAIADAQDDFYDTASDPDTAVFTNATADSERPAFDGVTSTDGLSFAEDRNIPYIKGDGSSEGWWLYSGPPNHTVSANPNQWWLIKSAAADSYAKFHVTDIVQASHDITLELFIQDTADSAFSDTETTWTAAIGTAGGSKCFDIDTAAEVDCITAAANWDIKVEVAGQAWNIWINGGVSGSGNGGVFGPFDTTGIAGYVSGTASPSGTDISGMYGQDSAGGVFKDNTWYAYGLQDNSKLWPNYRVYAIDTGTAQYKIQILSYYDAAGTSGHITLRYAPVLSAETVNVSLEEWSISLDKTTVKAGNINFRVTNKGPDDVHEFVVVKTDLAPDALPSDSQQIDENGADIEIIGEIEGIKVGTDVHVSSMDLKPGNYVLICNIWDEDEQESHYHEGMQVAFTVTAN</sequence>
<dbReference type="InterPro" id="IPR025921">
    <property type="entry name" value="HmuY"/>
</dbReference>
<accession>A0A3B0ZV47</accession>
<dbReference type="CDD" id="cd12105">
    <property type="entry name" value="HmuY"/>
    <property type="match status" value="2"/>
</dbReference>
<feature type="compositionally biased region" description="Polar residues" evidence="1">
    <location>
        <begin position="31"/>
        <end position="47"/>
    </location>
</feature>
<dbReference type="PROSITE" id="PS51257">
    <property type="entry name" value="PROKAR_LIPOPROTEIN"/>
    <property type="match status" value="1"/>
</dbReference>
<proteinExistence type="predicted"/>
<evidence type="ECO:0000313" key="2">
    <source>
        <dbReference type="EMBL" id="VAW84456.1"/>
    </source>
</evidence>
<reference evidence="2" key="1">
    <citation type="submission" date="2018-06" db="EMBL/GenBank/DDBJ databases">
        <authorList>
            <person name="Zhirakovskaya E."/>
        </authorList>
    </citation>
    <scope>NUCLEOTIDE SEQUENCE</scope>
</reference>
<dbReference type="EMBL" id="UOFP01000046">
    <property type="protein sequence ID" value="VAW84456.1"/>
    <property type="molecule type" value="Genomic_DNA"/>
</dbReference>
<protein>
    <submittedName>
        <fullName evidence="2">Uncharacterized protein</fullName>
    </submittedName>
</protein>
<dbReference type="Pfam" id="PF14064">
    <property type="entry name" value="HmuY"/>
    <property type="match status" value="1"/>
</dbReference>
<dbReference type="InterPro" id="IPR008972">
    <property type="entry name" value="Cupredoxin"/>
</dbReference>
<feature type="region of interest" description="Disordered" evidence="1">
    <location>
        <begin position="24"/>
        <end position="58"/>
    </location>
</feature>
<gene>
    <name evidence="2" type="ORF">MNBD_GAMMA18-2414</name>
</gene>
<dbReference type="Gene3D" id="2.60.40.420">
    <property type="entry name" value="Cupredoxins - blue copper proteins"/>
    <property type="match status" value="1"/>
</dbReference>
<organism evidence="2">
    <name type="scientific">hydrothermal vent metagenome</name>
    <dbReference type="NCBI Taxonomy" id="652676"/>
    <lineage>
        <taxon>unclassified sequences</taxon>
        <taxon>metagenomes</taxon>
        <taxon>ecological metagenomes</taxon>
    </lineage>
</organism>
<evidence type="ECO:0000256" key="1">
    <source>
        <dbReference type="SAM" id="MobiDB-lite"/>
    </source>
</evidence>
<dbReference type="SUPFAM" id="SSF49503">
    <property type="entry name" value="Cupredoxins"/>
    <property type="match status" value="1"/>
</dbReference>
<dbReference type="AlphaFoldDB" id="A0A3B0ZV47"/>
<name>A0A3B0ZV47_9ZZZZ</name>